<dbReference type="PANTHER" id="PTHR11008:SF33">
    <property type="entry name" value="PROTEIN TAKEOUT"/>
    <property type="match status" value="1"/>
</dbReference>
<dbReference type="InterPro" id="IPR038606">
    <property type="entry name" value="To_sf"/>
</dbReference>
<evidence type="ECO:0000256" key="4">
    <source>
        <dbReference type="SAM" id="SignalP"/>
    </source>
</evidence>
<dbReference type="OrthoDB" id="8185598at2759"/>
<dbReference type="GO" id="GO:0007623">
    <property type="term" value="P:circadian rhythm"/>
    <property type="evidence" value="ECO:0007669"/>
    <property type="project" value="UniProtKB-ARBA"/>
</dbReference>
<protein>
    <submittedName>
        <fullName evidence="5">Protein takeout</fullName>
    </submittedName>
</protein>
<dbReference type="EMBL" id="WJQU01000004">
    <property type="protein sequence ID" value="KAJ6636064.1"/>
    <property type="molecule type" value="Genomic_DNA"/>
</dbReference>
<gene>
    <name evidence="5" type="primary">to_10</name>
    <name evidence="5" type="ORF">Bhyg_14651</name>
</gene>
<reference evidence="5" key="1">
    <citation type="submission" date="2022-07" db="EMBL/GenBank/DDBJ databases">
        <authorList>
            <person name="Trinca V."/>
            <person name="Uliana J.V.C."/>
            <person name="Torres T.T."/>
            <person name="Ward R.J."/>
            <person name="Monesi N."/>
        </authorList>
    </citation>
    <scope>NUCLEOTIDE SEQUENCE</scope>
    <source>
        <strain evidence="5">HSMRA1968</strain>
        <tissue evidence="5">Whole embryos</tissue>
    </source>
</reference>
<evidence type="ECO:0000313" key="6">
    <source>
        <dbReference type="Proteomes" id="UP001151699"/>
    </source>
</evidence>
<sequence>MSLKKSTILCIVTAQMIAFTYASSRRDIINNAPQLTEKPDWILSCTKESPNKDDCFRRMFEGMFPNLAKGIPELGIDHFEPLIIDSVQVAKGSGSLTLAGGFKNLNIKGPSNATVSRASLDLEKKLLSFDLVIPRLRIDATYNLKGNILLLPLVGSGNVAMTMKDVKSSVYTKISIKKKPEDVIHIEEMKVTFLVGGMRIHLSNLFNGNKVLGSSLNTFLNQNANEVISELRPDLEKGLADIFTGLWNNVFSKMPIDLWLL</sequence>
<organism evidence="5 6">
    <name type="scientific">Pseudolycoriella hygida</name>
    <dbReference type="NCBI Taxonomy" id="35572"/>
    <lineage>
        <taxon>Eukaryota</taxon>
        <taxon>Metazoa</taxon>
        <taxon>Ecdysozoa</taxon>
        <taxon>Arthropoda</taxon>
        <taxon>Hexapoda</taxon>
        <taxon>Insecta</taxon>
        <taxon>Pterygota</taxon>
        <taxon>Neoptera</taxon>
        <taxon>Endopterygota</taxon>
        <taxon>Diptera</taxon>
        <taxon>Nematocera</taxon>
        <taxon>Sciaroidea</taxon>
        <taxon>Sciaridae</taxon>
        <taxon>Pseudolycoriella</taxon>
    </lineage>
</organism>
<evidence type="ECO:0000256" key="2">
    <source>
        <dbReference type="ARBA" id="ARBA00023108"/>
    </source>
</evidence>
<dbReference type="FunFam" id="3.15.10.30:FF:000001">
    <property type="entry name" value="Takeout-like protein 1"/>
    <property type="match status" value="1"/>
</dbReference>
<keyword evidence="1 4" id="KW-0732">Signal</keyword>
<comment type="caution">
    <text evidence="5">The sequence shown here is derived from an EMBL/GenBank/DDBJ whole genome shotgun (WGS) entry which is preliminary data.</text>
</comment>
<evidence type="ECO:0000256" key="3">
    <source>
        <dbReference type="ARBA" id="ARBA00060902"/>
    </source>
</evidence>
<dbReference type="PANTHER" id="PTHR11008">
    <property type="entry name" value="PROTEIN TAKEOUT-LIKE PROTEIN"/>
    <property type="match status" value="1"/>
</dbReference>
<dbReference type="GO" id="GO:0005615">
    <property type="term" value="C:extracellular space"/>
    <property type="evidence" value="ECO:0007669"/>
    <property type="project" value="TreeGrafter"/>
</dbReference>
<comment type="similarity">
    <text evidence="3">Belongs to the TO family.</text>
</comment>
<dbReference type="SMART" id="SM00700">
    <property type="entry name" value="JHBP"/>
    <property type="match status" value="1"/>
</dbReference>
<proteinExistence type="inferred from homology"/>
<dbReference type="Proteomes" id="UP001151699">
    <property type="component" value="Chromosome C"/>
</dbReference>
<dbReference type="AlphaFoldDB" id="A0A9Q0MSB2"/>
<name>A0A9Q0MSB2_9DIPT</name>
<keyword evidence="2" id="KW-0090">Biological rhythms</keyword>
<accession>A0A9Q0MSB2</accession>
<evidence type="ECO:0000313" key="5">
    <source>
        <dbReference type="EMBL" id="KAJ6636064.1"/>
    </source>
</evidence>
<dbReference type="Pfam" id="PF06585">
    <property type="entry name" value="JHBP"/>
    <property type="match status" value="1"/>
</dbReference>
<dbReference type="Gene3D" id="3.15.10.30">
    <property type="entry name" value="Haemolymph juvenile hormone binding protein"/>
    <property type="match status" value="1"/>
</dbReference>
<feature type="signal peptide" evidence="4">
    <location>
        <begin position="1"/>
        <end position="22"/>
    </location>
</feature>
<feature type="chain" id="PRO_5040392819" evidence="4">
    <location>
        <begin position="23"/>
        <end position="261"/>
    </location>
</feature>
<evidence type="ECO:0000256" key="1">
    <source>
        <dbReference type="ARBA" id="ARBA00022729"/>
    </source>
</evidence>
<dbReference type="InterPro" id="IPR010562">
    <property type="entry name" value="Haemolymph_juvenile_hormone-bd"/>
</dbReference>
<keyword evidence="6" id="KW-1185">Reference proteome</keyword>